<comment type="caution">
    <text evidence="3">The sequence shown here is derived from an EMBL/GenBank/DDBJ whole genome shotgun (WGS) entry which is preliminary data.</text>
</comment>
<accession>A0A1X3DJS2</accession>
<evidence type="ECO:0000313" key="3">
    <source>
        <dbReference type="EMBL" id="OSI23209.1"/>
    </source>
</evidence>
<dbReference type="RefSeq" id="WP_085358735.1">
    <property type="nucleotide sequence ID" value="NZ_MTAB01000007.1"/>
</dbReference>
<name>A0A1X3DJS2_9NEIS</name>
<feature type="transmembrane region" description="Helical" evidence="2">
    <location>
        <begin position="53"/>
        <end position="73"/>
    </location>
</feature>
<feature type="transmembrane region" description="Helical" evidence="2">
    <location>
        <begin position="6"/>
        <end position="32"/>
    </location>
</feature>
<feature type="transmembrane region" description="Helical" evidence="2">
    <location>
        <begin position="158"/>
        <end position="178"/>
    </location>
</feature>
<dbReference type="EMBL" id="MTAB01000007">
    <property type="protein sequence ID" value="OSI23209.1"/>
    <property type="molecule type" value="Genomic_DNA"/>
</dbReference>
<evidence type="ECO:0000256" key="2">
    <source>
        <dbReference type="SAM" id="Phobius"/>
    </source>
</evidence>
<keyword evidence="2" id="KW-0472">Membrane</keyword>
<organism evidence="3 4">
    <name type="scientific">Neisseria dumasiana</name>
    <dbReference type="NCBI Taxonomy" id="1931275"/>
    <lineage>
        <taxon>Bacteria</taxon>
        <taxon>Pseudomonadati</taxon>
        <taxon>Pseudomonadota</taxon>
        <taxon>Betaproteobacteria</taxon>
        <taxon>Neisseriales</taxon>
        <taxon>Neisseriaceae</taxon>
        <taxon>Neisseria</taxon>
    </lineage>
</organism>
<proteinExistence type="predicted"/>
<evidence type="ECO:0000256" key="1">
    <source>
        <dbReference type="SAM" id="MobiDB-lite"/>
    </source>
</evidence>
<feature type="transmembrane region" description="Helical" evidence="2">
    <location>
        <begin position="124"/>
        <end position="146"/>
    </location>
</feature>
<keyword evidence="2" id="KW-0812">Transmembrane</keyword>
<sequence length="212" mass="23659">MQLYVITALVFVHFVLAAALLFRVLHTDYLVLKNYHAPLGRDLFDYIAETRKFVWPGLAGLVASGVLLVINGVATVPEYMNNPKLWVKFLCVAALAANGWWVHRLSRRITPATVPAQLPCALSIQLSIAGAVNSASWLFICWLGIARSWNKVVLFEDVLAHYGLVLLLAVCLSMAVNIRFTQDQNRRQPHKTPVNNPPIQNASAQHSEPPRR</sequence>
<gene>
    <name evidence="3" type="ORF">BV912_04595</name>
</gene>
<keyword evidence="2" id="KW-1133">Transmembrane helix</keyword>
<evidence type="ECO:0000313" key="4">
    <source>
        <dbReference type="Proteomes" id="UP000193303"/>
    </source>
</evidence>
<feature type="transmembrane region" description="Helical" evidence="2">
    <location>
        <begin position="85"/>
        <end position="103"/>
    </location>
</feature>
<feature type="region of interest" description="Disordered" evidence="1">
    <location>
        <begin position="184"/>
        <end position="212"/>
    </location>
</feature>
<dbReference type="AlphaFoldDB" id="A0A1X3DJS2"/>
<dbReference type="Proteomes" id="UP000193303">
    <property type="component" value="Unassembled WGS sequence"/>
</dbReference>
<reference evidence="4" key="1">
    <citation type="submission" date="2017-01" db="EMBL/GenBank/DDBJ databases">
        <authorList>
            <person name="Mah S.A."/>
            <person name="Swanson W.J."/>
            <person name="Moy G.W."/>
            <person name="Vacquier V.D."/>
        </authorList>
    </citation>
    <scope>NUCLEOTIDE SEQUENCE [LARGE SCALE GENOMIC DNA]</scope>
    <source>
        <strain evidence="4">124861</strain>
    </source>
</reference>
<protein>
    <submittedName>
        <fullName evidence="3">Uncharacterized protein</fullName>
    </submittedName>
</protein>
<dbReference type="OrthoDB" id="6890349at2"/>
<feature type="compositionally biased region" description="Polar residues" evidence="1">
    <location>
        <begin position="193"/>
        <end position="206"/>
    </location>
</feature>